<proteinExistence type="predicted"/>
<feature type="region of interest" description="Disordered" evidence="1">
    <location>
        <begin position="149"/>
        <end position="175"/>
    </location>
</feature>
<reference evidence="2" key="1">
    <citation type="thesis" date="2021" institute="BYU ScholarsArchive" country="Provo, UT, USA">
        <title>Applications of and Algorithms for Genome Assembly and Genomic Analyses with an Emphasis on Marine Teleosts.</title>
        <authorList>
            <person name="Pickett B.D."/>
        </authorList>
    </citation>
    <scope>NUCLEOTIDE SEQUENCE</scope>
    <source>
        <strain evidence="2">HI-2016</strain>
    </source>
</reference>
<protein>
    <submittedName>
        <fullName evidence="2">Uncharacterized protein</fullName>
    </submittedName>
</protein>
<dbReference type="AlphaFoldDB" id="A0A8T2MM69"/>
<feature type="compositionally biased region" description="Polar residues" evidence="1">
    <location>
        <begin position="91"/>
        <end position="103"/>
    </location>
</feature>
<name>A0A8T2MM69_9TELE</name>
<evidence type="ECO:0000313" key="3">
    <source>
        <dbReference type="Proteomes" id="UP000824540"/>
    </source>
</evidence>
<feature type="region of interest" description="Disordered" evidence="1">
    <location>
        <begin position="91"/>
        <end position="135"/>
    </location>
</feature>
<organism evidence="2 3">
    <name type="scientific">Albula glossodonta</name>
    <name type="common">roundjaw bonefish</name>
    <dbReference type="NCBI Taxonomy" id="121402"/>
    <lineage>
        <taxon>Eukaryota</taxon>
        <taxon>Metazoa</taxon>
        <taxon>Chordata</taxon>
        <taxon>Craniata</taxon>
        <taxon>Vertebrata</taxon>
        <taxon>Euteleostomi</taxon>
        <taxon>Actinopterygii</taxon>
        <taxon>Neopterygii</taxon>
        <taxon>Teleostei</taxon>
        <taxon>Albuliformes</taxon>
        <taxon>Albulidae</taxon>
        <taxon>Albula</taxon>
    </lineage>
</organism>
<dbReference type="EMBL" id="JAFBMS010002593">
    <property type="protein sequence ID" value="KAG9328180.1"/>
    <property type="molecule type" value="Genomic_DNA"/>
</dbReference>
<comment type="caution">
    <text evidence="2">The sequence shown here is derived from an EMBL/GenBank/DDBJ whole genome shotgun (WGS) entry which is preliminary data.</text>
</comment>
<keyword evidence="3" id="KW-1185">Reference proteome</keyword>
<gene>
    <name evidence="2" type="ORF">JZ751_015911</name>
</gene>
<feature type="compositionally biased region" description="Polar residues" evidence="1">
    <location>
        <begin position="152"/>
        <end position="162"/>
    </location>
</feature>
<accession>A0A8T2MM69</accession>
<feature type="compositionally biased region" description="Basic and acidic residues" evidence="1">
    <location>
        <begin position="166"/>
        <end position="175"/>
    </location>
</feature>
<dbReference type="Proteomes" id="UP000824540">
    <property type="component" value="Unassembled WGS sequence"/>
</dbReference>
<sequence>MNITAGPDLEPGESEGAGNCECVRLPYRHLCNEIKTPSRSVPPGRGDSGERRLSLAARAECAQAQGAERHSLNSWFMSACWPGAARKSAGSISHRSAIQSLPQNKGPEGPQVCQGRGLDQSRSGGPSPIRHRAKDAPSCLLVTLSAAHRGNMGNSTTPQLQAGQCEGKESPPVEH</sequence>
<evidence type="ECO:0000256" key="1">
    <source>
        <dbReference type="SAM" id="MobiDB-lite"/>
    </source>
</evidence>
<evidence type="ECO:0000313" key="2">
    <source>
        <dbReference type="EMBL" id="KAG9328180.1"/>
    </source>
</evidence>